<dbReference type="Pfam" id="PF04542">
    <property type="entry name" value="Sigma70_r2"/>
    <property type="match status" value="1"/>
</dbReference>
<keyword evidence="8" id="KW-1185">Reference proteome</keyword>
<evidence type="ECO:0000313" key="7">
    <source>
        <dbReference type="EMBL" id="MFD1531416.1"/>
    </source>
</evidence>
<feature type="domain" description="RNA polymerase sigma-70 region 2" evidence="5">
    <location>
        <begin position="47"/>
        <end position="110"/>
    </location>
</feature>
<comment type="similarity">
    <text evidence="1">Belongs to the sigma-70 factor family. ECF subfamily.</text>
</comment>
<dbReference type="InterPro" id="IPR013249">
    <property type="entry name" value="RNA_pol_sigma70_r4_t2"/>
</dbReference>
<dbReference type="InterPro" id="IPR052704">
    <property type="entry name" value="ECF_Sigma-70_Domain"/>
</dbReference>
<name>A0ABW4FP63_9PSEU</name>
<dbReference type="NCBIfam" id="TIGR02937">
    <property type="entry name" value="sigma70-ECF"/>
    <property type="match status" value="1"/>
</dbReference>
<dbReference type="PANTHER" id="PTHR30173:SF36">
    <property type="entry name" value="ECF RNA POLYMERASE SIGMA FACTOR SIGJ"/>
    <property type="match status" value="1"/>
</dbReference>
<dbReference type="EMBL" id="JBHUCP010000012">
    <property type="protein sequence ID" value="MFD1531416.1"/>
    <property type="molecule type" value="Genomic_DNA"/>
</dbReference>
<dbReference type="InterPro" id="IPR014284">
    <property type="entry name" value="RNA_pol_sigma-70_dom"/>
</dbReference>
<dbReference type="Proteomes" id="UP001597145">
    <property type="component" value="Unassembled WGS sequence"/>
</dbReference>
<evidence type="ECO:0000256" key="4">
    <source>
        <dbReference type="ARBA" id="ARBA00023163"/>
    </source>
</evidence>
<protein>
    <submittedName>
        <fullName evidence="7">Sigma-70 family RNA polymerase sigma factor</fullName>
    </submittedName>
</protein>
<evidence type="ECO:0000259" key="5">
    <source>
        <dbReference type="Pfam" id="PF04542"/>
    </source>
</evidence>
<dbReference type="RefSeq" id="WP_343979028.1">
    <property type="nucleotide sequence ID" value="NZ_BAAAJG010000010.1"/>
</dbReference>
<keyword evidence="4" id="KW-0804">Transcription</keyword>
<evidence type="ECO:0000259" key="6">
    <source>
        <dbReference type="Pfam" id="PF08281"/>
    </source>
</evidence>
<sequence length="255" mass="27641">MSSVDFVSKPGSSIVDTTGNATTSVVPDRQIAWTATDTPVADAAACFESVRSRLFGIAYRMLGGVADAEDVVQDVWVRWQGADRARVRDRVAFLVTVTTRVALNAATSARARREVSVGGWLPKRDPASANPATGAERSEDLELAVELLIERLSPVERAVYVLREAFDYPFRDIAEALDLSEANARQLARRARKHLAEQRHNPVDTAERDGLLRAFVDAARAGEMARLIDVLTDAVVLPGPSEQMGARGPSVMAAE</sequence>
<reference evidence="8" key="1">
    <citation type="journal article" date="2019" name="Int. J. Syst. Evol. Microbiol.">
        <title>The Global Catalogue of Microorganisms (GCM) 10K type strain sequencing project: providing services to taxonomists for standard genome sequencing and annotation.</title>
        <authorList>
            <consortium name="The Broad Institute Genomics Platform"/>
            <consortium name="The Broad Institute Genome Sequencing Center for Infectious Disease"/>
            <person name="Wu L."/>
            <person name="Ma J."/>
        </authorList>
    </citation>
    <scope>NUCLEOTIDE SEQUENCE [LARGE SCALE GENOMIC DNA]</scope>
    <source>
        <strain evidence="8">JCM 12165</strain>
    </source>
</reference>
<dbReference type="Gene3D" id="1.10.1740.10">
    <property type="match status" value="1"/>
</dbReference>
<proteinExistence type="inferred from homology"/>
<dbReference type="SUPFAM" id="SSF88659">
    <property type="entry name" value="Sigma3 and sigma4 domains of RNA polymerase sigma factors"/>
    <property type="match status" value="1"/>
</dbReference>
<keyword evidence="2" id="KW-0805">Transcription regulation</keyword>
<feature type="domain" description="RNA polymerase sigma factor 70 region 4 type 2" evidence="6">
    <location>
        <begin position="144"/>
        <end position="195"/>
    </location>
</feature>
<dbReference type="InterPro" id="IPR013325">
    <property type="entry name" value="RNA_pol_sigma_r2"/>
</dbReference>
<dbReference type="InterPro" id="IPR013324">
    <property type="entry name" value="RNA_pol_sigma_r3/r4-like"/>
</dbReference>
<evidence type="ECO:0000256" key="1">
    <source>
        <dbReference type="ARBA" id="ARBA00010641"/>
    </source>
</evidence>
<evidence type="ECO:0000256" key="2">
    <source>
        <dbReference type="ARBA" id="ARBA00023015"/>
    </source>
</evidence>
<evidence type="ECO:0000313" key="8">
    <source>
        <dbReference type="Proteomes" id="UP001597145"/>
    </source>
</evidence>
<keyword evidence="3" id="KW-0731">Sigma factor</keyword>
<comment type="caution">
    <text evidence="7">The sequence shown here is derived from an EMBL/GenBank/DDBJ whole genome shotgun (WGS) entry which is preliminary data.</text>
</comment>
<dbReference type="InterPro" id="IPR007627">
    <property type="entry name" value="RNA_pol_sigma70_r2"/>
</dbReference>
<dbReference type="Gene3D" id="1.10.10.10">
    <property type="entry name" value="Winged helix-like DNA-binding domain superfamily/Winged helix DNA-binding domain"/>
    <property type="match status" value="1"/>
</dbReference>
<organism evidence="7 8">
    <name type="scientific">Pseudonocardia aurantiaca</name>
    <dbReference type="NCBI Taxonomy" id="75290"/>
    <lineage>
        <taxon>Bacteria</taxon>
        <taxon>Bacillati</taxon>
        <taxon>Actinomycetota</taxon>
        <taxon>Actinomycetes</taxon>
        <taxon>Pseudonocardiales</taxon>
        <taxon>Pseudonocardiaceae</taxon>
        <taxon>Pseudonocardia</taxon>
    </lineage>
</organism>
<dbReference type="Pfam" id="PF08281">
    <property type="entry name" value="Sigma70_r4_2"/>
    <property type="match status" value="1"/>
</dbReference>
<evidence type="ECO:0000256" key="3">
    <source>
        <dbReference type="ARBA" id="ARBA00023082"/>
    </source>
</evidence>
<dbReference type="InterPro" id="IPR036388">
    <property type="entry name" value="WH-like_DNA-bd_sf"/>
</dbReference>
<gene>
    <name evidence="7" type="ORF">ACFSCY_18410</name>
</gene>
<dbReference type="PANTHER" id="PTHR30173">
    <property type="entry name" value="SIGMA 19 FACTOR"/>
    <property type="match status" value="1"/>
</dbReference>
<dbReference type="SUPFAM" id="SSF88946">
    <property type="entry name" value="Sigma2 domain of RNA polymerase sigma factors"/>
    <property type="match status" value="1"/>
</dbReference>
<accession>A0ABW4FP63</accession>